<proteinExistence type="predicted"/>
<reference evidence="1 2" key="1">
    <citation type="submission" date="2020-05" db="EMBL/GenBank/DDBJ databases">
        <title>Complete genome sequence of Alicycliphilus denitrificans DP3.</title>
        <authorList>
            <person name="Chen X."/>
        </authorList>
    </citation>
    <scope>NUCLEOTIDE SEQUENCE [LARGE SCALE GENOMIC DNA]</scope>
    <source>
        <strain evidence="1 2">DP3</strain>
    </source>
</reference>
<gene>
    <name evidence="1" type="ORF">HF896_11125</name>
</gene>
<accession>A0A858ZTJ3</accession>
<dbReference type="RefSeq" id="WP_013519153.1">
    <property type="nucleotide sequence ID" value="NZ_CP051298.1"/>
</dbReference>
<name>A0A858ZTJ3_9BURK</name>
<evidence type="ECO:0000313" key="1">
    <source>
        <dbReference type="EMBL" id="QKD44138.1"/>
    </source>
</evidence>
<organism evidence="1 2">
    <name type="scientific">Alicycliphilus denitrificans</name>
    <dbReference type="NCBI Taxonomy" id="179636"/>
    <lineage>
        <taxon>Bacteria</taxon>
        <taxon>Pseudomonadati</taxon>
        <taxon>Pseudomonadota</taxon>
        <taxon>Betaproteobacteria</taxon>
        <taxon>Burkholderiales</taxon>
        <taxon>Comamonadaceae</taxon>
        <taxon>Alicycliphilus</taxon>
    </lineage>
</organism>
<evidence type="ECO:0000313" key="2">
    <source>
        <dbReference type="Proteomes" id="UP000500755"/>
    </source>
</evidence>
<dbReference type="AlphaFoldDB" id="A0A858ZTJ3"/>
<protein>
    <submittedName>
        <fullName evidence="1">Uncharacterized protein</fullName>
    </submittedName>
</protein>
<dbReference type="OMA" id="RNYAMEY"/>
<sequence>MNTDIKNEPVGAWKAVAEWYHAYFTGIVLYTVSRMGPAKAEELVYEIFCRQRRERFLCGLKKLGIDTLPPAVAAAQYHYLSNHIGGVSVEYMYESERKAWIRYAAPRWIWAGTALCGIPPEVSRAMLLGWHAQNGTMLGNPRLGFVCTKQTVDGQSGLEGYYCEYDRDLQPHERLRFARQEDAPDFDAAKAPKLPIDTWPAARLAKAHRNYAMEYVRSAFPTALQLWGPDEAAHRLRMAGRMVGMQFYHETARGLRGNYAPDARGFAGFLADLGAAHGDRTSVVEAGGAFEVRQEGWAFREGLDEWSPLLSQAWNGLLEGALQAHNRRLGMQFVDGSGSGRLELSWTIRDN</sequence>
<dbReference type="Proteomes" id="UP000500755">
    <property type="component" value="Chromosome"/>
</dbReference>
<dbReference type="EMBL" id="CP051298">
    <property type="protein sequence ID" value="QKD44138.1"/>
    <property type="molecule type" value="Genomic_DNA"/>
</dbReference>